<comment type="caution">
    <text evidence="1">The sequence shown here is derived from an EMBL/GenBank/DDBJ whole genome shotgun (WGS) entry which is preliminary data.</text>
</comment>
<feature type="non-terminal residue" evidence="1">
    <location>
        <position position="140"/>
    </location>
</feature>
<proteinExistence type="predicted"/>
<dbReference type="Proteomes" id="UP000789366">
    <property type="component" value="Unassembled WGS sequence"/>
</dbReference>
<keyword evidence="2" id="KW-1185">Reference proteome</keyword>
<gene>
    <name evidence="1" type="ORF">SPELUC_LOCUS16102</name>
</gene>
<protein>
    <submittedName>
        <fullName evidence="1">15246_t:CDS:1</fullName>
    </submittedName>
</protein>
<evidence type="ECO:0000313" key="2">
    <source>
        <dbReference type="Proteomes" id="UP000789366"/>
    </source>
</evidence>
<name>A0ACA9R506_9GLOM</name>
<dbReference type="EMBL" id="CAJVPW010057475">
    <property type="protein sequence ID" value="CAG8776554.1"/>
    <property type="molecule type" value="Genomic_DNA"/>
</dbReference>
<feature type="non-terminal residue" evidence="1">
    <location>
        <position position="1"/>
    </location>
</feature>
<organism evidence="1 2">
    <name type="scientific">Cetraspora pellucida</name>
    <dbReference type="NCBI Taxonomy" id="1433469"/>
    <lineage>
        <taxon>Eukaryota</taxon>
        <taxon>Fungi</taxon>
        <taxon>Fungi incertae sedis</taxon>
        <taxon>Mucoromycota</taxon>
        <taxon>Glomeromycotina</taxon>
        <taxon>Glomeromycetes</taxon>
        <taxon>Diversisporales</taxon>
        <taxon>Gigasporaceae</taxon>
        <taxon>Cetraspora</taxon>
    </lineage>
</organism>
<accession>A0ACA9R506</accession>
<sequence length="140" mass="15975">VNKNLLSFTQDDYLWQSICINQFPASRVSEERKNMFAKEATLRVQSTNESENRSDQNIFGTIISNLANLVLNTPSVTSNNDVTVSELSEWKRLYRRLCKSLAMFIPDILILLPKNGASSGWIAKREEEIITIGEPLKIRK</sequence>
<evidence type="ECO:0000313" key="1">
    <source>
        <dbReference type="EMBL" id="CAG8776554.1"/>
    </source>
</evidence>
<reference evidence="1" key="1">
    <citation type="submission" date="2021-06" db="EMBL/GenBank/DDBJ databases">
        <authorList>
            <person name="Kallberg Y."/>
            <person name="Tangrot J."/>
            <person name="Rosling A."/>
        </authorList>
    </citation>
    <scope>NUCLEOTIDE SEQUENCE</scope>
    <source>
        <strain evidence="1">28 12/20/2015</strain>
    </source>
</reference>